<evidence type="ECO:0000256" key="2">
    <source>
        <dbReference type="SAM" id="SignalP"/>
    </source>
</evidence>
<feature type="chain" id="PRO_5043972646" description="Secreted protein" evidence="2">
    <location>
        <begin position="22"/>
        <end position="157"/>
    </location>
</feature>
<protein>
    <recommendedName>
        <fullName evidence="5">Secreted protein</fullName>
    </recommendedName>
</protein>
<feature type="compositionally biased region" description="Basic and acidic residues" evidence="1">
    <location>
        <begin position="131"/>
        <end position="143"/>
    </location>
</feature>
<evidence type="ECO:0000256" key="1">
    <source>
        <dbReference type="SAM" id="MobiDB-lite"/>
    </source>
</evidence>
<accession>A0AAU0BE57</accession>
<evidence type="ECO:0000313" key="4">
    <source>
        <dbReference type="Proteomes" id="UP001302716"/>
    </source>
</evidence>
<reference evidence="3 4" key="1">
    <citation type="submission" date="2022-08" db="EMBL/GenBank/DDBJ databases">
        <title>Whole genome sequencing-based tracing of a 2022 introduction and outbreak of Xanthomonas hortorum pv. pelargonii.</title>
        <authorList>
            <person name="Iruegas-Bocardo F."/>
            <person name="Weisberg A.K."/>
            <person name="Riutta E.R."/>
            <person name="Kilday K."/>
            <person name="Bonkowski J.C."/>
            <person name="Creswell T."/>
            <person name="Daughtrey M.L."/>
            <person name="Rane K."/>
            <person name="Grunwald N.J."/>
            <person name="Chang J.H."/>
            <person name="Putnam M.L."/>
        </authorList>
    </citation>
    <scope>NUCLEOTIDE SEQUENCE [LARGE SCALE GENOMIC DNA]</scope>
    <source>
        <strain evidence="3 4">22-323</strain>
    </source>
</reference>
<feature type="region of interest" description="Disordered" evidence="1">
    <location>
        <begin position="131"/>
        <end position="157"/>
    </location>
</feature>
<dbReference type="Proteomes" id="UP001302716">
    <property type="component" value="Chromosome"/>
</dbReference>
<proteinExistence type="predicted"/>
<keyword evidence="2" id="KW-0732">Signal</keyword>
<evidence type="ECO:0000313" key="3">
    <source>
        <dbReference type="EMBL" id="WOB50313.1"/>
    </source>
</evidence>
<gene>
    <name evidence="3" type="ORF">NYR97_02515</name>
</gene>
<name>A0AAU0BE57_9XANT</name>
<dbReference type="AlphaFoldDB" id="A0AAU0BE57"/>
<dbReference type="RefSeq" id="WP_316696552.1">
    <property type="nucleotide sequence ID" value="NZ_CP103836.1"/>
</dbReference>
<organism evidence="3 4">
    <name type="scientific">Xanthomonas hydrangeae</name>
    <dbReference type="NCBI Taxonomy" id="2775159"/>
    <lineage>
        <taxon>Bacteria</taxon>
        <taxon>Pseudomonadati</taxon>
        <taxon>Pseudomonadota</taxon>
        <taxon>Gammaproteobacteria</taxon>
        <taxon>Lysobacterales</taxon>
        <taxon>Lysobacteraceae</taxon>
        <taxon>Xanthomonas</taxon>
    </lineage>
</organism>
<sequence>MSMRNLLNSAALMSLVFTAQAATSASLDVRKPFAEQAAQVRTELSSGAKYSEISQEDRAKVLSALTRIEIAVAEHSDVEKLPLDRKVAIYNEQELVNTILTKAGEESRLICLREKATGSHRSSTVCQTVAERRRSRDQGERDLTTAQRVPKIIDPNR</sequence>
<evidence type="ECO:0008006" key="5">
    <source>
        <dbReference type="Google" id="ProtNLM"/>
    </source>
</evidence>
<keyword evidence="4" id="KW-1185">Reference proteome</keyword>
<dbReference type="EMBL" id="CP103836">
    <property type="protein sequence ID" value="WOB50313.1"/>
    <property type="molecule type" value="Genomic_DNA"/>
</dbReference>
<feature type="signal peptide" evidence="2">
    <location>
        <begin position="1"/>
        <end position="21"/>
    </location>
</feature>